<evidence type="ECO:0000256" key="2">
    <source>
        <dbReference type="ARBA" id="ARBA00023031"/>
    </source>
</evidence>
<dbReference type="EMBL" id="AJ582768">
    <property type="protein sequence ID" value="CAE52854.1"/>
    <property type="molecule type" value="Genomic_RNA"/>
</dbReference>
<evidence type="ECO:0000256" key="1">
    <source>
        <dbReference type="ARBA" id="ARBA00022448"/>
    </source>
</evidence>
<evidence type="ECO:0000256" key="3">
    <source>
        <dbReference type="SAM" id="MobiDB-lite"/>
    </source>
</evidence>
<protein>
    <submittedName>
        <fullName evidence="4">Movement protein</fullName>
    </submittedName>
</protein>
<feature type="non-terminal residue" evidence="4">
    <location>
        <position position="1"/>
    </location>
</feature>
<organism evidence="4">
    <name type="scientific">Sugarcane yellow leaf virus</name>
    <dbReference type="NCBI Taxonomy" id="94290"/>
    <lineage>
        <taxon>Viruses</taxon>
        <taxon>Riboviria</taxon>
        <taxon>Orthornavirae</taxon>
        <taxon>Pisuviricota</taxon>
        <taxon>Pisoniviricetes</taxon>
        <taxon>Sobelivirales</taxon>
        <taxon>Solemoviridae</taxon>
        <taxon>Polerovirus</taxon>
        <taxon>Polerovirus SCYLV</taxon>
    </lineage>
</organism>
<name>Q70FY8_9VIRU</name>
<reference evidence="4" key="1">
    <citation type="submission" date="2003-09" db="EMBL/GenBank/DDBJ databases">
        <title>Yellow leaf of sugarcane in reunion island is caused by an unusual genotype of sugarcane yellow leaf virus.</title>
        <authorList>
            <person name="Rassaby L."/>
            <person name="Royer M."/>
            <person name="Borg Z."/>
            <person name="Braithwaite K.S."/>
            <person name="Mirkov E."/>
            <person name="Perrier X."/>
            <person name="Smith G.R."/>
            <person name="Rott P."/>
        </authorList>
    </citation>
    <scope>NUCLEOTIDE SEQUENCE</scope>
    <source>
        <strain evidence="4">SEN1</strain>
        <tissue evidence="4">Leaf</tissue>
    </source>
</reference>
<feature type="compositionally biased region" description="Low complexity" evidence="3">
    <location>
        <begin position="138"/>
        <end position="148"/>
    </location>
</feature>
<dbReference type="Pfam" id="PF01659">
    <property type="entry name" value="Luteo_Vpg"/>
    <property type="match status" value="1"/>
</dbReference>
<sequence length="166" mass="18376">DALTVVDRLGQWSWSGLPQDLDEYDDVEHVLEETLCEDREEEATGMFSLSRLTISKPTQPGSSNSDRTYLSTQRSTMAYSKPTMSIKSQVSLFSITHAPPTQLQVQSHLKWIHPAPRQQQAPRLLASPSRGTPRKSSRPPSSGGKISSLRQLTGFGCCTKGMETRA</sequence>
<dbReference type="GO" id="GO:0046740">
    <property type="term" value="P:transport of virus in host, cell to cell"/>
    <property type="evidence" value="ECO:0007669"/>
    <property type="project" value="UniProtKB-KW"/>
</dbReference>
<dbReference type="PRINTS" id="PR00912">
    <property type="entry name" value="LVIRUSORF5"/>
</dbReference>
<accession>Q70FY8</accession>
<keyword evidence="2" id="KW-0916">Viral movement protein</keyword>
<proteinExistence type="predicted"/>
<keyword evidence="1" id="KW-0813">Transport</keyword>
<feature type="region of interest" description="Disordered" evidence="3">
    <location>
        <begin position="116"/>
        <end position="150"/>
    </location>
</feature>
<dbReference type="InterPro" id="IPR001964">
    <property type="entry name" value="Luteo_VPG"/>
</dbReference>
<evidence type="ECO:0000313" key="4">
    <source>
        <dbReference type="EMBL" id="CAE52854.1"/>
    </source>
</evidence>